<dbReference type="InterPro" id="IPR052702">
    <property type="entry name" value="MscS-like_channel"/>
</dbReference>
<dbReference type="SUPFAM" id="SSF50182">
    <property type="entry name" value="Sm-like ribonucleoproteins"/>
    <property type="match status" value="1"/>
</dbReference>
<keyword evidence="12" id="KW-1185">Reference proteome</keyword>
<feature type="transmembrane region" description="Helical" evidence="7">
    <location>
        <begin position="132"/>
        <end position="153"/>
    </location>
</feature>
<evidence type="ECO:0000256" key="6">
    <source>
        <dbReference type="ARBA" id="ARBA00023136"/>
    </source>
</evidence>
<dbReference type="EMBL" id="CP014160">
    <property type="protein sequence ID" value="AMB94544.1"/>
    <property type="molecule type" value="Genomic_DNA"/>
</dbReference>
<dbReference type="InterPro" id="IPR006685">
    <property type="entry name" value="MscS_channel_2nd"/>
</dbReference>
<dbReference type="PANTHER" id="PTHR30347:SF1">
    <property type="entry name" value="MECHANOSENSITIVE CHANNEL MSCK"/>
    <property type="match status" value="1"/>
</dbReference>
<feature type="domain" description="Mechanosensitive ion channel MscS C-terminal" evidence="9">
    <location>
        <begin position="254"/>
        <end position="343"/>
    </location>
</feature>
<evidence type="ECO:0000256" key="7">
    <source>
        <dbReference type="SAM" id="Phobius"/>
    </source>
</evidence>
<evidence type="ECO:0000256" key="2">
    <source>
        <dbReference type="ARBA" id="ARBA00008017"/>
    </source>
</evidence>
<dbReference type="GeneID" id="92903843"/>
<reference evidence="10 12" key="1">
    <citation type="journal article" date="2016" name="Genome Announc.">
        <title>Complete Genome Sequences of Aerococcus christensenii CCUG 28831T, Aerococcus sanguinicola CCUG 43001T, Aerococcus urinae CCUG 36881T, Aerococcus urinaeequi CCUG 28094T, Aerococcus urinaehominis CCUG 42038 BT, and Aerococcus viridans CCUG 4311T.</title>
        <authorList>
            <person name="Carkaci D."/>
            <person name="Dargis R."/>
            <person name="Nielsen X.C."/>
            <person name="Skovgaard O."/>
            <person name="Fuursted K."/>
            <person name="Christensen J.J."/>
        </authorList>
    </citation>
    <scope>NUCLEOTIDE SEQUENCE [LARGE SCALE GENOMIC DNA]</scope>
    <source>
        <strain evidence="10 12">CCUG43001</strain>
    </source>
</reference>
<comment type="subcellular location">
    <subcellularLocation>
        <location evidence="1">Cell membrane</location>
        <topology evidence="1">Multi-pass membrane protein</topology>
    </subcellularLocation>
</comment>
<dbReference type="Pfam" id="PF21082">
    <property type="entry name" value="MS_channel_3rd"/>
    <property type="match status" value="1"/>
</dbReference>
<proteinExistence type="inferred from homology"/>
<sequence>MTQILKDWLDYLSAHGIGYWIAGLLSFLLLLALYFLCRKLLQRFNRDHSLFLLLQSILNWLASFVFIIFFISYFSHSRWFFNPLFKLGQTDVSAFLLFSVGFAILLAIRFVNGVKRFLLPSIFRRYDIDPGAQATITTLFTYIVLIAVVFITLKQLNFDLTSLSVFAGVIGVGVGFGIRNIMNNFISGLIILFSRPIRVGDLVEVEDTVATVEEIRIRETIVRTRRNERMLIPNSYFLENSFVNRSYGDPEIRVTVSVGIDYDSDLQLARQLLLQALKNVQAQYPEILDEPKARVFLTEFADSSINFELWFWLSQQNNEREQIITTEIHYEIFKLFEEGGIEFPYPRQDVRILNHMDNKTGKQHTPEEIQ</sequence>
<dbReference type="InterPro" id="IPR011014">
    <property type="entry name" value="MscS_channel_TM-2"/>
</dbReference>
<dbReference type="SUPFAM" id="SSF82861">
    <property type="entry name" value="Mechanosensitive channel protein MscS (YggB), transmembrane region"/>
    <property type="match status" value="1"/>
</dbReference>
<dbReference type="InterPro" id="IPR049278">
    <property type="entry name" value="MS_channel_C"/>
</dbReference>
<evidence type="ECO:0000259" key="8">
    <source>
        <dbReference type="Pfam" id="PF00924"/>
    </source>
</evidence>
<dbReference type="InterPro" id="IPR011066">
    <property type="entry name" value="MscS_channel_C_sf"/>
</dbReference>
<keyword evidence="4 7" id="KW-0812">Transmembrane</keyword>
<feature type="transmembrane region" description="Helical" evidence="7">
    <location>
        <begin position="165"/>
        <end position="193"/>
    </location>
</feature>
<dbReference type="EMBL" id="PKGY01000001">
    <property type="protein sequence ID" value="PKZ23460.1"/>
    <property type="molecule type" value="Genomic_DNA"/>
</dbReference>
<keyword evidence="6 7" id="KW-0472">Membrane</keyword>
<name>A0A0X8FBZ4_9LACT</name>
<dbReference type="PANTHER" id="PTHR30347">
    <property type="entry name" value="POTASSIUM CHANNEL RELATED"/>
    <property type="match status" value="1"/>
</dbReference>
<dbReference type="SUPFAM" id="SSF82689">
    <property type="entry name" value="Mechanosensitive channel protein MscS (YggB), C-terminal domain"/>
    <property type="match status" value="1"/>
</dbReference>
<evidence type="ECO:0000313" key="12">
    <source>
        <dbReference type="Proteomes" id="UP000069912"/>
    </source>
</evidence>
<reference evidence="12" key="2">
    <citation type="submission" date="2016-01" db="EMBL/GenBank/DDBJ databases">
        <title>Six Aerococcus type strain genome sequencing and assembly using PacBio and Illumina Hiseq.</title>
        <authorList>
            <person name="Carkaci D."/>
            <person name="Dargis R."/>
            <person name="Nielsen X.C."/>
            <person name="Skovgaard O."/>
            <person name="Fuursted K."/>
            <person name="Christensen J.J."/>
        </authorList>
    </citation>
    <scope>NUCLEOTIDE SEQUENCE [LARGE SCALE GENOMIC DNA]</scope>
    <source>
        <strain evidence="12">CCUG43001</strain>
    </source>
</reference>
<evidence type="ECO:0000259" key="9">
    <source>
        <dbReference type="Pfam" id="PF21082"/>
    </source>
</evidence>
<keyword evidence="5 7" id="KW-1133">Transmembrane helix</keyword>
<gene>
    <name evidence="10" type="ORF">AWM72_07165</name>
    <name evidence="11" type="ORF">CYJ28_02590</name>
</gene>
<feature type="transmembrane region" description="Helical" evidence="7">
    <location>
        <begin position="49"/>
        <end position="74"/>
    </location>
</feature>
<accession>A0A0X8FBZ4</accession>
<dbReference type="RefSeq" id="WP_067975465.1">
    <property type="nucleotide sequence ID" value="NZ_CAJHKM010000002.1"/>
</dbReference>
<protein>
    <recommendedName>
        <fullName evidence="14">Mechanosensitive ion channel</fullName>
    </recommendedName>
</protein>
<dbReference type="Proteomes" id="UP000069912">
    <property type="component" value="Chromosome"/>
</dbReference>
<evidence type="ECO:0000256" key="5">
    <source>
        <dbReference type="ARBA" id="ARBA00022989"/>
    </source>
</evidence>
<dbReference type="Gene3D" id="1.10.287.1260">
    <property type="match status" value="1"/>
</dbReference>
<comment type="similarity">
    <text evidence="2">Belongs to the MscS (TC 1.A.23) family.</text>
</comment>
<evidence type="ECO:0000256" key="1">
    <source>
        <dbReference type="ARBA" id="ARBA00004651"/>
    </source>
</evidence>
<evidence type="ECO:0000313" key="10">
    <source>
        <dbReference type="EMBL" id="AMB94544.1"/>
    </source>
</evidence>
<evidence type="ECO:0000256" key="3">
    <source>
        <dbReference type="ARBA" id="ARBA00022475"/>
    </source>
</evidence>
<feature type="transmembrane region" description="Helical" evidence="7">
    <location>
        <begin position="94"/>
        <end position="111"/>
    </location>
</feature>
<keyword evidence="3" id="KW-1003">Cell membrane</keyword>
<organism evidence="10 12">
    <name type="scientific">Aerococcus sanguinicola</name>
    <dbReference type="NCBI Taxonomy" id="119206"/>
    <lineage>
        <taxon>Bacteria</taxon>
        <taxon>Bacillati</taxon>
        <taxon>Bacillota</taxon>
        <taxon>Bacilli</taxon>
        <taxon>Lactobacillales</taxon>
        <taxon>Aerococcaceae</taxon>
        <taxon>Aerococcus</taxon>
    </lineage>
</organism>
<dbReference type="InterPro" id="IPR010920">
    <property type="entry name" value="LSM_dom_sf"/>
</dbReference>
<dbReference type="AlphaFoldDB" id="A0A0X8FBZ4"/>
<feature type="domain" description="Mechanosensitive ion channel MscS" evidence="8">
    <location>
        <begin position="180"/>
        <end position="246"/>
    </location>
</feature>
<feature type="transmembrane region" description="Helical" evidence="7">
    <location>
        <begin position="17"/>
        <end position="37"/>
    </location>
</feature>
<dbReference type="Gene3D" id="3.30.70.100">
    <property type="match status" value="1"/>
</dbReference>
<evidence type="ECO:0000256" key="4">
    <source>
        <dbReference type="ARBA" id="ARBA00022692"/>
    </source>
</evidence>
<dbReference type="Pfam" id="PF00924">
    <property type="entry name" value="MS_channel_2nd"/>
    <property type="match status" value="1"/>
</dbReference>
<evidence type="ECO:0000313" key="13">
    <source>
        <dbReference type="Proteomes" id="UP000234239"/>
    </source>
</evidence>
<evidence type="ECO:0000313" key="11">
    <source>
        <dbReference type="EMBL" id="PKZ23460.1"/>
    </source>
</evidence>
<dbReference type="InterPro" id="IPR023408">
    <property type="entry name" value="MscS_beta-dom_sf"/>
</dbReference>
<evidence type="ECO:0008006" key="14">
    <source>
        <dbReference type="Google" id="ProtNLM"/>
    </source>
</evidence>
<dbReference type="GO" id="GO:0055085">
    <property type="term" value="P:transmembrane transport"/>
    <property type="evidence" value="ECO:0007669"/>
    <property type="project" value="InterPro"/>
</dbReference>
<dbReference type="OrthoDB" id="9809206at2"/>
<dbReference type="KEGG" id="asan:AWM72_07165"/>
<dbReference type="Gene3D" id="2.30.30.60">
    <property type="match status" value="1"/>
</dbReference>
<reference evidence="11 13" key="3">
    <citation type="submission" date="2017-12" db="EMBL/GenBank/DDBJ databases">
        <title>Phylogenetic diversity of female urinary microbiome.</title>
        <authorList>
            <person name="Thomas-White K."/>
            <person name="Wolfe A.J."/>
        </authorList>
    </citation>
    <scope>NUCLEOTIDE SEQUENCE [LARGE SCALE GENOMIC DNA]</scope>
    <source>
        <strain evidence="11 13">UMB0139</strain>
    </source>
</reference>
<dbReference type="Proteomes" id="UP000234239">
    <property type="component" value="Unassembled WGS sequence"/>
</dbReference>
<dbReference type="GO" id="GO:0005886">
    <property type="term" value="C:plasma membrane"/>
    <property type="evidence" value="ECO:0007669"/>
    <property type="project" value="UniProtKB-SubCell"/>
</dbReference>